<evidence type="ECO:0000313" key="2">
    <source>
        <dbReference type="EMBL" id="MFC7615716.1"/>
    </source>
</evidence>
<dbReference type="Proteomes" id="UP001596512">
    <property type="component" value="Unassembled WGS sequence"/>
</dbReference>
<dbReference type="Gene3D" id="2.120.10.30">
    <property type="entry name" value="TolB, C-terminal domain"/>
    <property type="match status" value="1"/>
</dbReference>
<proteinExistence type="predicted"/>
<evidence type="ECO:0000256" key="1">
    <source>
        <dbReference type="SAM" id="MobiDB-lite"/>
    </source>
</evidence>
<evidence type="ECO:0000313" key="3">
    <source>
        <dbReference type="Proteomes" id="UP001596512"/>
    </source>
</evidence>
<accession>A0ABW2TQQ9</accession>
<name>A0ABW2TQQ9_9PSEU</name>
<protein>
    <recommendedName>
        <fullName evidence="4">WD40-like Beta Propeller Repeat</fullName>
    </recommendedName>
</protein>
<sequence>MTRDRQPTGLSCARFYAAAGTAVCLSAKPGLAPMTTATVLDRDLRPVRTVEFGGTPNRARVSPSGRMVSWTVFVSGDSYTANSFSTRTGILDTRSGYLIKNMESIQLYLDGERHHAPDVNFWGVTFTADDNRFYATVNTGGRTHLVEGDMAAWTARTLRANVECPSLSPDGTRIAFKKRVRDGATDPWRLHVLDLRTLRETALAETRSVDDQAAWLDDATVAYALPGSAVWKVPADGSGSPSLVSADASSPAVVG</sequence>
<comment type="caution">
    <text evidence="2">The sequence shown here is derived from an EMBL/GenBank/DDBJ whole genome shotgun (WGS) entry which is preliminary data.</text>
</comment>
<dbReference type="EMBL" id="JBHTEY010000004">
    <property type="protein sequence ID" value="MFC7615716.1"/>
    <property type="molecule type" value="Genomic_DNA"/>
</dbReference>
<dbReference type="InterPro" id="IPR011042">
    <property type="entry name" value="6-blade_b-propeller_TolB-like"/>
</dbReference>
<reference evidence="3" key="1">
    <citation type="journal article" date="2019" name="Int. J. Syst. Evol. Microbiol.">
        <title>The Global Catalogue of Microorganisms (GCM) 10K type strain sequencing project: providing services to taxonomists for standard genome sequencing and annotation.</title>
        <authorList>
            <consortium name="The Broad Institute Genomics Platform"/>
            <consortium name="The Broad Institute Genome Sequencing Center for Infectious Disease"/>
            <person name="Wu L."/>
            <person name="Ma J."/>
        </authorList>
    </citation>
    <scope>NUCLEOTIDE SEQUENCE [LARGE SCALE GENOMIC DNA]</scope>
    <source>
        <strain evidence="3">JCM 17695</strain>
    </source>
</reference>
<dbReference type="SUPFAM" id="SSF82171">
    <property type="entry name" value="DPP6 N-terminal domain-like"/>
    <property type="match status" value="1"/>
</dbReference>
<organism evidence="2 3">
    <name type="scientific">Actinokineospora soli</name>
    <dbReference type="NCBI Taxonomy" id="1048753"/>
    <lineage>
        <taxon>Bacteria</taxon>
        <taxon>Bacillati</taxon>
        <taxon>Actinomycetota</taxon>
        <taxon>Actinomycetes</taxon>
        <taxon>Pseudonocardiales</taxon>
        <taxon>Pseudonocardiaceae</taxon>
        <taxon>Actinokineospora</taxon>
    </lineage>
</organism>
<evidence type="ECO:0008006" key="4">
    <source>
        <dbReference type="Google" id="ProtNLM"/>
    </source>
</evidence>
<gene>
    <name evidence="2" type="ORF">ACFQV2_21680</name>
</gene>
<feature type="region of interest" description="Disordered" evidence="1">
    <location>
        <begin position="236"/>
        <end position="255"/>
    </location>
</feature>
<keyword evidence="3" id="KW-1185">Reference proteome</keyword>